<name>A0ABS7C546_9BACL</name>
<feature type="domain" description="Carbohydrate-binding" evidence="1">
    <location>
        <begin position="17"/>
        <end position="198"/>
    </location>
</feature>
<evidence type="ECO:0000313" key="3">
    <source>
        <dbReference type="Proteomes" id="UP001519887"/>
    </source>
</evidence>
<dbReference type="RefSeq" id="WP_210043586.1">
    <property type="nucleotide sequence ID" value="NZ_JBHLVU010000023.1"/>
</dbReference>
<comment type="caution">
    <text evidence="2">The sequence shown here is derived from an EMBL/GenBank/DDBJ whole genome shotgun (WGS) entry which is preliminary data.</text>
</comment>
<dbReference type="Pfam" id="PF06452">
    <property type="entry name" value="CBM9_1"/>
    <property type="match status" value="1"/>
</dbReference>
<accession>A0ABS7C546</accession>
<keyword evidence="3" id="KW-1185">Reference proteome</keyword>
<reference evidence="2 3" key="1">
    <citation type="submission" date="2021-07" db="EMBL/GenBank/DDBJ databases">
        <title>Paenibacillus radiodurans sp. nov., isolated from the southeastern edge of Tengger Desert.</title>
        <authorList>
            <person name="Zhang G."/>
        </authorList>
    </citation>
    <scope>NUCLEOTIDE SEQUENCE [LARGE SCALE GENOMIC DNA]</scope>
    <source>
        <strain evidence="2 3">CCM 7311</strain>
    </source>
</reference>
<organism evidence="2 3">
    <name type="scientific">Paenibacillus sepulcri</name>
    <dbReference type="NCBI Taxonomy" id="359917"/>
    <lineage>
        <taxon>Bacteria</taxon>
        <taxon>Bacillati</taxon>
        <taxon>Bacillota</taxon>
        <taxon>Bacilli</taxon>
        <taxon>Bacillales</taxon>
        <taxon>Paenibacillaceae</taxon>
        <taxon>Paenibacillus</taxon>
    </lineage>
</organism>
<evidence type="ECO:0000259" key="1">
    <source>
        <dbReference type="Pfam" id="PF06452"/>
    </source>
</evidence>
<protein>
    <submittedName>
        <fullName evidence="2">Carbohydrate-binding family 9-like protein</fullName>
    </submittedName>
</protein>
<gene>
    <name evidence="2" type="ORF">K0U00_18530</name>
</gene>
<sequence length="200" mass="23178">METQNSYSCQELGESGVVWEKIERIALSDVVSGGVPQALTYVQMHWNAEGLYIRFTSQDDYVVSDFTQHDEPLYEQDVVEVFIDEEGDGKEYLELEVSPHNIVFDAYITNDLKGKIEARTEWHFDGLVNSVRTQEGGWTLYDIHIPMRNFKRPIAAGMKWRVNFYRIDDKPDGVREFSAWQPTGKVNFHMPGKFGWLVFV</sequence>
<proteinExistence type="predicted"/>
<evidence type="ECO:0000313" key="2">
    <source>
        <dbReference type="EMBL" id="MBW7456029.1"/>
    </source>
</evidence>
<dbReference type="SUPFAM" id="SSF49344">
    <property type="entry name" value="CBD9-like"/>
    <property type="match status" value="1"/>
</dbReference>
<dbReference type="Proteomes" id="UP001519887">
    <property type="component" value="Unassembled WGS sequence"/>
</dbReference>
<dbReference type="Gene3D" id="2.60.40.1190">
    <property type="match status" value="1"/>
</dbReference>
<dbReference type="EMBL" id="JAHZIK010000483">
    <property type="protein sequence ID" value="MBW7456029.1"/>
    <property type="molecule type" value="Genomic_DNA"/>
</dbReference>
<dbReference type="InterPro" id="IPR010502">
    <property type="entry name" value="Carb-bd_dom_fam9"/>
</dbReference>
<dbReference type="CDD" id="cd09620">
    <property type="entry name" value="CBM9_like_3"/>
    <property type="match status" value="1"/>
</dbReference>